<proteinExistence type="predicted"/>
<evidence type="ECO:0000313" key="1">
    <source>
        <dbReference type="EMBL" id="KAI9510304.1"/>
    </source>
</evidence>
<evidence type="ECO:0000313" key="2">
    <source>
        <dbReference type="Proteomes" id="UP001207468"/>
    </source>
</evidence>
<dbReference type="EMBL" id="JAGFNK010000045">
    <property type="protein sequence ID" value="KAI9510304.1"/>
    <property type="molecule type" value="Genomic_DNA"/>
</dbReference>
<dbReference type="Proteomes" id="UP001207468">
    <property type="component" value="Unassembled WGS sequence"/>
</dbReference>
<organism evidence="1 2">
    <name type="scientific">Russula earlei</name>
    <dbReference type="NCBI Taxonomy" id="71964"/>
    <lineage>
        <taxon>Eukaryota</taxon>
        <taxon>Fungi</taxon>
        <taxon>Dikarya</taxon>
        <taxon>Basidiomycota</taxon>
        <taxon>Agaricomycotina</taxon>
        <taxon>Agaricomycetes</taxon>
        <taxon>Russulales</taxon>
        <taxon>Russulaceae</taxon>
        <taxon>Russula</taxon>
    </lineage>
</organism>
<protein>
    <submittedName>
        <fullName evidence="1">Uncharacterized protein</fullName>
    </submittedName>
</protein>
<keyword evidence="2" id="KW-1185">Reference proteome</keyword>
<gene>
    <name evidence="1" type="ORF">F5148DRAFT_604971</name>
</gene>
<accession>A0ACC0UEZ4</accession>
<sequence length="112" mass="12597">MLVHQLPWSDRKRYRYKALSAASLFPPPPSIPSLVRAQQLPPKQSAFLILILFLFFSSYPALPSGAGCSAPLALENPLFLVAFFFSGHARRSVHSRMSTWTRSLIVWSPVRV</sequence>
<comment type="caution">
    <text evidence="1">The sequence shown here is derived from an EMBL/GenBank/DDBJ whole genome shotgun (WGS) entry which is preliminary data.</text>
</comment>
<name>A0ACC0UEZ4_9AGAM</name>
<reference evidence="1" key="1">
    <citation type="submission" date="2021-03" db="EMBL/GenBank/DDBJ databases">
        <title>Evolutionary priming and transition to the ectomycorrhizal habit in an iconic lineage of mushroom-forming fungi: is preadaptation a requirement?</title>
        <authorList>
            <consortium name="DOE Joint Genome Institute"/>
            <person name="Looney B.P."/>
            <person name="Miyauchi S."/>
            <person name="Morin E."/>
            <person name="Drula E."/>
            <person name="Courty P.E."/>
            <person name="Chicoki N."/>
            <person name="Fauchery L."/>
            <person name="Kohler A."/>
            <person name="Kuo A."/>
            <person name="LaButti K."/>
            <person name="Pangilinan J."/>
            <person name="Lipzen A."/>
            <person name="Riley R."/>
            <person name="Andreopoulos W."/>
            <person name="He G."/>
            <person name="Johnson J."/>
            <person name="Barry K.W."/>
            <person name="Grigoriev I.V."/>
            <person name="Nagy L."/>
            <person name="Hibbett D."/>
            <person name="Henrissat B."/>
            <person name="Matheny P.B."/>
            <person name="Labbe J."/>
            <person name="Martin A.F."/>
        </authorList>
    </citation>
    <scope>NUCLEOTIDE SEQUENCE</scope>
    <source>
        <strain evidence="1">BPL698</strain>
    </source>
</reference>